<name>A0AAU9UR03_EUPED</name>
<reference evidence="2" key="1">
    <citation type="submission" date="2022-03" db="EMBL/GenBank/DDBJ databases">
        <authorList>
            <person name="Tunstrom K."/>
        </authorList>
    </citation>
    <scope>NUCLEOTIDE SEQUENCE</scope>
</reference>
<feature type="signal peptide" evidence="1">
    <location>
        <begin position="1"/>
        <end position="19"/>
    </location>
</feature>
<sequence>MARKEIWVLVGMYFVLTTAEGPRCPQGATTHQCREYDSISDKYSYYINALSPLWRARGLRTLSLTGTGLTRICRDWRTEMEWLTDLDLRYNGVSLLEFDDLQWRRRNATRVDLRYNPVRGVHYSREQFAAVLAGNVSMDFASSQVRNSHFSRLHSSDSDRRRFSSASTVDDNLRLRIGPLM</sequence>
<evidence type="ECO:0000256" key="1">
    <source>
        <dbReference type="SAM" id="SignalP"/>
    </source>
</evidence>
<dbReference type="AlphaFoldDB" id="A0AAU9UR03"/>
<keyword evidence="1" id="KW-0732">Signal</keyword>
<gene>
    <name evidence="2" type="ORF">EEDITHA_LOCUS16339</name>
</gene>
<evidence type="ECO:0000313" key="2">
    <source>
        <dbReference type="EMBL" id="CAH2101603.1"/>
    </source>
</evidence>
<dbReference type="Proteomes" id="UP001153954">
    <property type="component" value="Unassembled WGS sequence"/>
</dbReference>
<dbReference type="EMBL" id="CAKOGL010000023">
    <property type="protein sequence ID" value="CAH2101603.1"/>
    <property type="molecule type" value="Genomic_DNA"/>
</dbReference>
<dbReference type="InterPro" id="IPR032675">
    <property type="entry name" value="LRR_dom_sf"/>
</dbReference>
<comment type="caution">
    <text evidence="2">The sequence shown here is derived from an EMBL/GenBank/DDBJ whole genome shotgun (WGS) entry which is preliminary data.</text>
</comment>
<evidence type="ECO:0000313" key="3">
    <source>
        <dbReference type="Proteomes" id="UP001153954"/>
    </source>
</evidence>
<proteinExistence type="predicted"/>
<keyword evidence="3" id="KW-1185">Reference proteome</keyword>
<protein>
    <submittedName>
        <fullName evidence="2">Uncharacterized protein</fullName>
    </submittedName>
</protein>
<accession>A0AAU9UR03</accession>
<organism evidence="2 3">
    <name type="scientific">Euphydryas editha</name>
    <name type="common">Edith's checkerspot</name>
    <dbReference type="NCBI Taxonomy" id="104508"/>
    <lineage>
        <taxon>Eukaryota</taxon>
        <taxon>Metazoa</taxon>
        <taxon>Ecdysozoa</taxon>
        <taxon>Arthropoda</taxon>
        <taxon>Hexapoda</taxon>
        <taxon>Insecta</taxon>
        <taxon>Pterygota</taxon>
        <taxon>Neoptera</taxon>
        <taxon>Endopterygota</taxon>
        <taxon>Lepidoptera</taxon>
        <taxon>Glossata</taxon>
        <taxon>Ditrysia</taxon>
        <taxon>Papilionoidea</taxon>
        <taxon>Nymphalidae</taxon>
        <taxon>Nymphalinae</taxon>
        <taxon>Euphydryas</taxon>
    </lineage>
</organism>
<dbReference type="Gene3D" id="3.80.10.10">
    <property type="entry name" value="Ribonuclease Inhibitor"/>
    <property type="match status" value="1"/>
</dbReference>
<dbReference type="SUPFAM" id="SSF52058">
    <property type="entry name" value="L domain-like"/>
    <property type="match status" value="1"/>
</dbReference>
<feature type="chain" id="PRO_5043460045" evidence="1">
    <location>
        <begin position="20"/>
        <end position="181"/>
    </location>
</feature>